<dbReference type="InterPro" id="IPR000182">
    <property type="entry name" value="GNAT_dom"/>
</dbReference>
<dbReference type="Pfam" id="PF00583">
    <property type="entry name" value="Acetyltransf_1"/>
    <property type="match status" value="1"/>
</dbReference>
<comment type="caution">
    <text evidence="3">The sequence shown here is derived from an EMBL/GenBank/DDBJ whole genome shotgun (WGS) entry which is preliminary data.</text>
</comment>
<organism evidence="3 4">
    <name type="scientific">Flavobacterium hankyongi</name>
    <dbReference type="NCBI Taxonomy" id="1176532"/>
    <lineage>
        <taxon>Bacteria</taxon>
        <taxon>Pseudomonadati</taxon>
        <taxon>Bacteroidota</taxon>
        <taxon>Flavobacteriia</taxon>
        <taxon>Flavobacteriales</taxon>
        <taxon>Flavobacteriaceae</taxon>
        <taxon>Flavobacterium</taxon>
    </lineage>
</organism>
<proteinExistence type="predicted"/>
<dbReference type="EMBL" id="BAABIP010000022">
    <property type="protein sequence ID" value="GAA4777295.1"/>
    <property type="molecule type" value="Genomic_DNA"/>
</dbReference>
<feature type="domain" description="N-acetyltransferase" evidence="2">
    <location>
        <begin position="12"/>
        <end position="161"/>
    </location>
</feature>
<evidence type="ECO:0000313" key="3">
    <source>
        <dbReference type="EMBL" id="GAA4777295.1"/>
    </source>
</evidence>
<dbReference type="InterPro" id="IPR016181">
    <property type="entry name" value="Acyl_CoA_acyltransferase"/>
</dbReference>
<keyword evidence="4" id="KW-1185">Reference proteome</keyword>
<dbReference type="Proteomes" id="UP001500141">
    <property type="component" value="Unassembled WGS sequence"/>
</dbReference>
<dbReference type="SUPFAM" id="SSF55729">
    <property type="entry name" value="Acyl-CoA N-acyltransferases (Nat)"/>
    <property type="match status" value="1"/>
</dbReference>
<keyword evidence="1" id="KW-0808">Transferase</keyword>
<name>A0ABP9ABV5_9FLAO</name>
<evidence type="ECO:0000256" key="1">
    <source>
        <dbReference type="ARBA" id="ARBA00022679"/>
    </source>
</evidence>
<dbReference type="PANTHER" id="PTHR13947:SF37">
    <property type="entry name" value="LD18367P"/>
    <property type="match status" value="1"/>
</dbReference>
<sequence>MTKLRFYIQMEIKIIGYNPEYKNDFIKLNKAWLEEYFYVEPHDLETFNNIEKDIIKKEGEIFFCLVDKKIAGTVAMIKADDKTYELAKMAVDKKFQGMKLSNLLMEACIDFAKQNNAKKIFLVSNRILKPALNLYSKYNFVEVPMDETDYDRADIQMELTL</sequence>
<dbReference type="CDD" id="cd04301">
    <property type="entry name" value="NAT_SF"/>
    <property type="match status" value="1"/>
</dbReference>
<evidence type="ECO:0000313" key="4">
    <source>
        <dbReference type="Proteomes" id="UP001500141"/>
    </source>
</evidence>
<dbReference type="Gene3D" id="3.40.630.30">
    <property type="match status" value="1"/>
</dbReference>
<evidence type="ECO:0000259" key="2">
    <source>
        <dbReference type="PROSITE" id="PS51186"/>
    </source>
</evidence>
<gene>
    <name evidence="3" type="ORF">GCM10023230_30650</name>
</gene>
<accession>A0ABP9ABV5</accession>
<dbReference type="PROSITE" id="PS51186">
    <property type="entry name" value="GNAT"/>
    <property type="match status" value="1"/>
</dbReference>
<dbReference type="RefSeq" id="WP_264542983.1">
    <property type="nucleotide sequence ID" value="NZ_BAABIP010000022.1"/>
</dbReference>
<protein>
    <recommendedName>
        <fullName evidence="2">N-acetyltransferase domain-containing protein</fullName>
    </recommendedName>
</protein>
<reference evidence="4" key="1">
    <citation type="journal article" date="2019" name="Int. J. Syst. Evol. Microbiol.">
        <title>The Global Catalogue of Microorganisms (GCM) 10K type strain sequencing project: providing services to taxonomists for standard genome sequencing and annotation.</title>
        <authorList>
            <consortium name="The Broad Institute Genomics Platform"/>
            <consortium name="The Broad Institute Genome Sequencing Center for Infectious Disease"/>
            <person name="Wu L."/>
            <person name="Ma J."/>
        </authorList>
    </citation>
    <scope>NUCLEOTIDE SEQUENCE [LARGE SCALE GENOMIC DNA]</scope>
    <source>
        <strain evidence="4">JCM 18198</strain>
    </source>
</reference>
<dbReference type="InterPro" id="IPR050769">
    <property type="entry name" value="NAT_camello-type"/>
</dbReference>
<dbReference type="PANTHER" id="PTHR13947">
    <property type="entry name" value="GNAT FAMILY N-ACETYLTRANSFERASE"/>
    <property type="match status" value="1"/>
</dbReference>